<organism evidence="1 2">
    <name type="scientific">Kosakonia arachidis</name>
    <dbReference type="NCBI Taxonomy" id="551989"/>
    <lineage>
        <taxon>Bacteria</taxon>
        <taxon>Pseudomonadati</taxon>
        <taxon>Pseudomonadota</taxon>
        <taxon>Gammaproteobacteria</taxon>
        <taxon>Enterobacterales</taxon>
        <taxon>Enterobacteriaceae</taxon>
        <taxon>Kosakonia</taxon>
    </lineage>
</organism>
<protein>
    <recommendedName>
        <fullName evidence="3">Anti-adapter protein IraM</fullName>
    </recommendedName>
</protein>
<sequence>MRWSITETLVSPTTKTAFALARNTPGLMIIFWYKGNYFLRPDNILYTYQEHLTVDGKECDFDIIHTLPFFPCVWQTLRKGCRCPGNENISLRTCDHQKNCAFDICPYGIK</sequence>
<dbReference type="EMBL" id="FPAU01000001">
    <property type="protein sequence ID" value="SFT68575.1"/>
    <property type="molecule type" value="Genomic_DNA"/>
</dbReference>
<dbReference type="Proteomes" id="UP000199187">
    <property type="component" value="Unassembled WGS sequence"/>
</dbReference>
<evidence type="ECO:0000313" key="2">
    <source>
        <dbReference type="Proteomes" id="UP000199187"/>
    </source>
</evidence>
<evidence type="ECO:0000313" key="1">
    <source>
        <dbReference type="EMBL" id="SFT68575.1"/>
    </source>
</evidence>
<dbReference type="RefSeq" id="WP_090120489.1">
    <property type="nucleotide sequence ID" value="NZ_CP045300.1"/>
</dbReference>
<accession>A0A1I7A0X5</accession>
<gene>
    <name evidence="1" type="ORF">SAMN05192562_1011498</name>
</gene>
<dbReference type="Pfam" id="PF11183">
    <property type="entry name" value="PmrD"/>
    <property type="match status" value="1"/>
</dbReference>
<evidence type="ECO:0008006" key="3">
    <source>
        <dbReference type="Google" id="ProtNLM"/>
    </source>
</evidence>
<keyword evidence="2" id="KW-1185">Reference proteome</keyword>
<dbReference type="InterPro" id="IPR044854">
    <property type="entry name" value="IraM/PmrD"/>
</dbReference>
<proteinExistence type="predicted"/>
<dbReference type="AlphaFoldDB" id="A0A1I7A0X5"/>
<reference evidence="2" key="1">
    <citation type="submission" date="2016-10" db="EMBL/GenBank/DDBJ databases">
        <authorList>
            <person name="Varghese N."/>
            <person name="Submissions S."/>
        </authorList>
    </citation>
    <scope>NUCLEOTIDE SEQUENCE [LARGE SCALE GENOMIC DNA]</scope>
    <source>
        <strain evidence="2">Ah-143</strain>
    </source>
</reference>
<dbReference type="OrthoDB" id="6555626at2"/>
<name>A0A1I7A0X5_9ENTR</name>